<feature type="transmembrane region" description="Helical" evidence="2">
    <location>
        <begin position="49"/>
        <end position="69"/>
    </location>
</feature>
<organism evidence="4 5">
    <name type="scientific">candidate division WOR-3 bacterium</name>
    <dbReference type="NCBI Taxonomy" id="2052148"/>
    <lineage>
        <taxon>Bacteria</taxon>
        <taxon>Bacteria division WOR-3</taxon>
    </lineage>
</organism>
<name>A0A937XIQ6_UNCW3</name>
<proteinExistence type="predicted"/>
<evidence type="ECO:0000256" key="1">
    <source>
        <dbReference type="SAM" id="MobiDB-lite"/>
    </source>
</evidence>
<evidence type="ECO:0000256" key="2">
    <source>
        <dbReference type="SAM" id="Phobius"/>
    </source>
</evidence>
<dbReference type="InterPro" id="IPR011042">
    <property type="entry name" value="6-blade_b-propeller_TolB-like"/>
</dbReference>
<dbReference type="PANTHER" id="PTHR42754">
    <property type="entry name" value="ENDOGLUCANASE"/>
    <property type="match status" value="1"/>
</dbReference>
<feature type="domain" description="Secretion system C-terminal sorting" evidence="3">
    <location>
        <begin position="495"/>
        <end position="567"/>
    </location>
</feature>
<dbReference type="PANTHER" id="PTHR42754:SF1">
    <property type="entry name" value="LIPOPROTEIN"/>
    <property type="match status" value="1"/>
</dbReference>
<keyword evidence="2" id="KW-0472">Membrane</keyword>
<dbReference type="EMBL" id="VGIR01000079">
    <property type="protein sequence ID" value="MBM3332361.1"/>
    <property type="molecule type" value="Genomic_DNA"/>
</dbReference>
<dbReference type="SUPFAM" id="SSF63829">
    <property type="entry name" value="Calcium-dependent phosphotriesterase"/>
    <property type="match status" value="1"/>
</dbReference>
<feature type="compositionally biased region" description="Polar residues" evidence="1">
    <location>
        <begin position="25"/>
        <end position="39"/>
    </location>
</feature>
<protein>
    <submittedName>
        <fullName evidence="4">T9SS type A sorting domain-containing protein</fullName>
    </submittedName>
</protein>
<dbReference type="Pfam" id="PF06739">
    <property type="entry name" value="SBBP"/>
    <property type="match status" value="1"/>
</dbReference>
<keyword evidence="2" id="KW-0812">Transmembrane</keyword>
<sequence>MIKDDLGRRAPGIGMQGSPARGRSGNPTMAYSGGSVMSGSTKGRSSRSVLMIACLFLLGTSAVLADTLWTKTYGSPSGGDDGVCSVLSDTFNNTVVVGWSAGASGAGGSDFVILKYSWFHGNTMWTKLITGDSTDDVARDAAIEATGTVVATGQTGRDPNYDILTVQLDPNGNEDWRATYAGSGSGGDVGTAITTDTAGGVYVAGYAQNTSVDFVTIKYNWDGSRAWAQTYDAGGEDKPVAIALGPDGSVYVTGKGGSDYLTVKYSATGVRKWVKSYNAPYGQTDWATALAVDSDGNAYVTGTARTASGPTGENNFATVKYDTAGTQLWAKTYARNGSEPTGLALGPSALYITGQTRSATGPDADFVTVAYDYATGDTLWARRETSVTGGGDYAVGVAVGTDSSIWVTGTSNYDIKTVLYSPDGVQHWVQMWESGSADEAAAIVLDRNNKVVVSGYMWAGSGYDIQTVKFDTLPLAVSEPRHGGKLSGIRLAVAPNPTTSGHVTLSYGLVKAGAARVTVTGADGRVALAQSLAAGGTCPLDLRDLRAGVYVVRLESGGRAATQKLIIGQ</sequence>
<dbReference type="Gene3D" id="2.120.10.30">
    <property type="entry name" value="TolB, C-terminal domain"/>
    <property type="match status" value="1"/>
</dbReference>
<evidence type="ECO:0000313" key="5">
    <source>
        <dbReference type="Proteomes" id="UP000779900"/>
    </source>
</evidence>
<reference evidence="4" key="1">
    <citation type="submission" date="2019-03" db="EMBL/GenBank/DDBJ databases">
        <title>Lake Tanganyika Metagenome-Assembled Genomes (MAGs).</title>
        <authorList>
            <person name="Tran P."/>
        </authorList>
    </citation>
    <scope>NUCLEOTIDE SEQUENCE</scope>
    <source>
        <strain evidence="4">K_DeepCast_150m_m2_040</strain>
    </source>
</reference>
<evidence type="ECO:0000313" key="4">
    <source>
        <dbReference type="EMBL" id="MBM3332361.1"/>
    </source>
</evidence>
<keyword evidence="2" id="KW-1133">Transmembrane helix</keyword>
<comment type="caution">
    <text evidence="4">The sequence shown here is derived from an EMBL/GenBank/DDBJ whole genome shotgun (WGS) entry which is preliminary data.</text>
</comment>
<dbReference type="Proteomes" id="UP000779900">
    <property type="component" value="Unassembled WGS sequence"/>
</dbReference>
<dbReference type="Pfam" id="PF18962">
    <property type="entry name" value="Por_Secre_tail"/>
    <property type="match status" value="1"/>
</dbReference>
<accession>A0A937XIQ6</accession>
<dbReference type="AlphaFoldDB" id="A0A937XIQ6"/>
<dbReference type="InterPro" id="IPR010620">
    <property type="entry name" value="SBBP_repeat"/>
</dbReference>
<feature type="region of interest" description="Disordered" evidence="1">
    <location>
        <begin position="1"/>
        <end position="39"/>
    </location>
</feature>
<dbReference type="NCBIfam" id="TIGR04183">
    <property type="entry name" value="Por_Secre_tail"/>
    <property type="match status" value="1"/>
</dbReference>
<evidence type="ECO:0000259" key="3">
    <source>
        <dbReference type="Pfam" id="PF18962"/>
    </source>
</evidence>
<gene>
    <name evidence="4" type="ORF">FJY68_11035</name>
</gene>
<dbReference type="InterPro" id="IPR026444">
    <property type="entry name" value="Secre_tail"/>
</dbReference>